<reference evidence="3" key="1">
    <citation type="journal article" date="2019" name="Int. J. Syst. Evol. Microbiol.">
        <title>The Global Catalogue of Microorganisms (GCM) 10K type strain sequencing project: providing services to taxonomists for standard genome sequencing and annotation.</title>
        <authorList>
            <consortium name="The Broad Institute Genomics Platform"/>
            <consortium name="The Broad Institute Genome Sequencing Center for Infectious Disease"/>
            <person name="Wu L."/>
            <person name="Ma J."/>
        </authorList>
    </citation>
    <scope>NUCLEOTIDE SEQUENCE [LARGE SCALE GENOMIC DNA]</scope>
    <source>
        <strain evidence="3">CGMCC 1.19029</strain>
    </source>
</reference>
<evidence type="ECO:0000313" key="3">
    <source>
        <dbReference type="Proteomes" id="UP001595756"/>
    </source>
</evidence>
<feature type="transmembrane region" description="Helical" evidence="1">
    <location>
        <begin position="79"/>
        <end position="102"/>
    </location>
</feature>
<keyword evidence="1" id="KW-0472">Membrane</keyword>
<keyword evidence="1" id="KW-0812">Transmembrane</keyword>
<dbReference type="EMBL" id="JBHSDY010000002">
    <property type="protein sequence ID" value="MFC4296956.1"/>
    <property type="molecule type" value="Genomic_DNA"/>
</dbReference>
<feature type="transmembrane region" description="Helical" evidence="1">
    <location>
        <begin position="47"/>
        <end position="67"/>
    </location>
</feature>
<proteinExistence type="predicted"/>
<keyword evidence="3" id="KW-1185">Reference proteome</keyword>
<evidence type="ECO:0000313" key="2">
    <source>
        <dbReference type="EMBL" id="MFC4296956.1"/>
    </source>
</evidence>
<accession>A0ABV8RXK1</accession>
<gene>
    <name evidence="2" type="ORF">ACFO0J_02745</name>
</gene>
<protein>
    <submittedName>
        <fullName evidence="2">Uncharacterized protein</fullName>
    </submittedName>
</protein>
<name>A0ABV8RXK1_9BURK</name>
<evidence type="ECO:0000256" key="1">
    <source>
        <dbReference type="SAM" id="Phobius"/>
    </source>
</evidence>
<feature type="transmembrane region" description="Helical" evidence="1">
    <location>
        <begin position="6"/>
        <end position="26"/>
    </location>
</feature>
<dbReference type="Proteomes" id="UP001595756">
    <property type="component" value="Unassembled WGS sequence"/>
</dbReference>
<comment type="caution">
    <text evidence="2">The sequence shown here is derived from an EMBL/GenBank/DDBJ whole genome shotgun (WGS) entry which is preliminary data.</text>
</comment>
<organism evidence="2 3">
    <name type="scientific">Castellaniella hirudinis</name>
    <dbReference type="NCBI Taxonomy" id="1144617"/>
    <lineage>
        <taxon>Bacteria</taxon>
        <taxon>Pseudomonadati</taxon>
        <taxon>Pseudomonadota</taxon>
        <taxon>Betaproteobacteria</taxon>
        <taxon>Burkholderiales</taxon>
        <taxon>Alcaligenaceae</taxon>
        <taxon>Castellaniella</taxon>
    </lineage>
</organism>
<keyword evidence="1" id="KW-1133">Transmembrane helix</keyword>
<dbReference type="RefSeq" id="WP_376811525.1">
    <property type="nucleotide sequence ID" value="NZ_JBHSDY010000002.1"/>
</dbReference>
<sequence length="133" mass="15048">MTTKMEVFMAVIATITLVVAVIQLVIMFPAAQTKRTPDKISWRARRVLENGTVLWLFIVFFTGLYHFMYRVAEPTNADIANFGVCVFAGSGAYALVIARAVLKKTAAKHRELQVKIDDLESRWTKAIQMHSDR</sequence>